<accession>A0A2V3Y007</accession>
<comment type="caution">
    <text evidence="5">The sequence shown here is derived from an EMBL/GenBank/DDBJ whole genome shotgun (WGS) entry which is preliminary data.</text>
</comment>
<dbReference type="InterPro" id="IPR006710">
    <property type="entry name" value="Glyco_hydro_43"/>
</dbReference>
<evidence type="ECO:0000256" key="2">
    <source>
        <dbReference type="ARBA" id="ARBA00022801"/>
    </source>
</evidence>
<gene>
    <name evidence="5" type="ORF">DFR60_110164</name>
</gene>
<evidence type="ECO:0000256" key="4">
    <source>
        <dbReference type="RuleBase" id="RU361187"/>
    </source>
</evidence>
<dbReference type="EMBL" id="QJKD01000010">
    <property type="protein sequence ID" value="PXX51457.1"/>
    <property type="molecule type" value="Genomic_DNA"/>
</dbReference>
<keyword evidence="2 4" id="KW-0378">Hydrolase</keyword>
<organism evidence="5 6">
    <name type="scientific">Hungatella effluvii</name>
    <dbReference type="NCBI Taxonomy" id="1096246"/>
    <lineage>
        <taxon>Bacteria</taxon>
        <taxon>Bacillati</taxon>
        <taxon>Bacillota</taxon>
        <taxon>Clostridia</taxon>
        <taxon>Lachnospirales</taxon>
        <taxon>Lachnospiraceae</taxon>
        <taxon>Hungatella</taxon>
    </lineage>
</organism>
<dbReference type="RefSeq" id="WP_110324285.1">
    <property type="nucleotide sequence ID" value="NZ_QJKD01000010.1"/>
</dbReference>
<dbReference type="AlphaFoldDB" id="A0A2V3Y007"/>
<dbReference type="Proteomes" id="UP000248057">
    <property type="component" value="Unassembled WGS sequence"/>
</dbReference>
<evidence type="ECO:0000313" key="5">
    <source>
        <dbReference type="EMBL" id="PXX51457.1"/>
    </source>
</evidence>
<dbReference type="InterPro" id="IPR023296">
    <property type="entry name" value="Glyco_hydro_beta-prop_sf"/>
</dbReference>
<dbReference type="Gene3D" id="2.115.10.20">
    <property type="entry name" value="Glycosyl hydrolase domain, family 43"/>
    <property type="match status" value="1"/>
</dbReference>
<keyword evidence="3 4" id="KW-0326">Glycosidase</keyword>
<dbReference type="GeneID" id="86063024"/>
<dbReference type="SUPFAM" id="SSF75005">
    <property type="entry name" value="Arabinanase/levansucrase/invertase"/>
    <property type="match status" value="1"/>
</dbReference>
<evidence type="ECO:0000256" key="1">
    <source>
        <dbReference type="ARBA" id="ARBA00009865"/>
    </source>
</evidence>
<evidence type="ECO:0000313" key="6">
    <source>
        <dbReference type="Proteomes" id="UP000248057"/>
    </source>
</evidence>
<dbReference type="GO" id="GO:0004553">
    <property type="term" value="F:hydrolase activity, hydrolyzing O-glycosyl compounds"/>
    <property type="evidence" value="ECO:0007669"/>
    <property type="project" value="InterPro"/>
</dbReference>
<dbReference type="PANTHER" id="PTHR35279">
    <property type="match status" value="1"/>
</dbReference>
<dbReference type="PANTHER" id="PTHR35279:SF1">
    <property type="entry name" value="ARABINANASE_LEVANSUCRASE_INVERTASE"/>
    <property type="match status" value="1"/>
</dbReference>
<keyword evidence="6" id="KW-1185">Reference proteome</keyword>
<evidence type="ECO:0000256" key="3">
    <source>
        <dbReference type="ARBA" id="ARBA00023295"/>
    </source>
</evidence>
<dbReference type="GO" id="GO:0005975">
    <property type="term" value="P:carbohydrate metabolic process"/>
    <property type="evidence" value="ECO:0007669"/>
    <property type="project" value="InterPro"/>
</dbReference>
<sequence length="317" mass="36350">MMKLPKELLEVERKTVETVNLPSDNNHDPSNILYDQGTYYLWYTQHDNERPYDHFADCKIMCCTSKDGFHWEAGKDALLPAERGWDCAGVLTANVIHDKGRFYMFYTGVGTDFAEGKTTRRCCGLAAADTPEGPFERMGDEPVLQWEEEGNWDDEAVDDVSAVFFQNRWLVYFKGSRLMEPDGDKTMLGLAWADTITGPYHRYEGNPVIRGHAFSVWSYQEGLCLLSGLKHKEGEGRIYGDDWNDPEGVQYLYYSDDGIHFEPCAPLPNRASGICIPEGEDRKDITKYWGVSVATRDTHKKRYIERFDFVKKNPQTT</sequence>
<comment type="similarity">
    <text evidence="1 4">Belongs to the glycosyl hydrolase 43 family.</text>
</comment>
<name>A0A2V3Y007_9FIRM</name>
<proteinExistence type="inferred from homology"/>
<protein>
    <submittedName>
        <fullName evidence="5">Glycosyl hydrolase family 43</fullName>
    </submittedName>
</protein>
<reference evidence="5 6" key="1">
    <citation type="submission" date="2018-05" db="EMBL/GenBank/DDBJ databases">
        <title>Genomic Encyclopedia of Type Strains, Phase IV (KMG-IV): sequencing the most valuable type-strain genomes for metagenomic binning, comparative biology and taxonomic classification.</title>
        <authorList>
            <person name="Goeker M."/>
        </authorList>
    </citation>
    <scope>NUCLEOTIDE SEQUENCE [LARGE SCALE GENOMIC DNA]</scope>
    <source>
        <strain evidence="5 6">DSM 24995</strain>
    </source>
</reference>
<dbReference type="Pfam" id="PF04616">
    <property type="entry name" value="Glyco_hydro_43"/>
    <property type="match status" value="1"/>
</dbReference>